<dbReference type="PANTHER" id="PTHR48043">
    <property type="entry name" value="EG:EG0003.4 PROTEIN-RELATED"/>
    <property type="match status" value="1"/>
</dbReference>
<evidence type="ECO:0000256" key="8">
    <source>
        <dbReference type="ARBA" id="ARBA00023136"/>
    </source>
</evidence>
<dbReference type="PANTHER" id="PTHR48043:SF23">
    <property type="entry name" value="UDP-GLUCURONOSYLTRANSFERASE"/>
    <property type="match status" value="1"/>
</dbReference>
<dbReference type="FunFam" id="3.40.50.2000:FF:000038">
    <property type="entry name" value="UDP-GlucuronosylTransferase"/>
    <property type="match status" value="1"/>
</dbReference>
<evidence type="ECO:0000256" key="1">
    <source>
        <dbReference type="ARBA" id="ARBA00004167"/>
    </source>
</evidence>
<dbReference type="Pfam" id="PF00201">
    <property type="entry name" value="UDPGT"/>
    <property type="match status" value="2"/>
</dbReference>
<comment type="subcellular location">
    <subcellularLocation>
        <location evidence="1 11">Membrane</location>
        <topology evidence="1 11">Single-pass membrane protein</topology>
    </subcellularLocation>
</comment>
<protein>
    <recommendedName>
        <fullName evidence="11">UDP-glucuronosyltransferase</fullName>
        <ecNumber evidence="11">2.4.1.17</ecNumber>
    </recommendedName>
</protein>
<dbReference type="EMBL" id="KN549652">
    <property type="protein sequence ID" value="KHJ96491.1"/>
    <property type="molecule type" value="Genomic_DNA"/>
</dbReference>
<proteinExistence type="inferred from homology"/>
<dbReference type="AlphaFoldDB" id="A0A0B1TK59"/>
<evidence type="ECO:0000256" key="11">
    <source>
        <dbReference type="RuleBase" id="RU362059"/>
    </source>
</evidence>
<dbReference type="SUPFAM" id="SSF53756">
    <property type="entry name" value="UDP-Glycosyltransferase/glycogen phosphorylase"/>
    <property type="match status" value="1"/>
</dbReference>
<keyword evidence="8" id="KW-0472">Membrane</keyword>
<dbReference type="OrthoDB" id="5835829at2759"/>
<comment type="similarity">
    <text evidence="2 10">Belongs to the UDP-glycosyltransferase family.</text>
</comment>
<evidence type="ECO:0000256" key="10">
    <source>
        <dbReference type="RuleBase" id="RU003718"/>
    </source>
</evidence>
<comment type="catalytic activity">
    <reaction evidence="9 11">
        <text>glucuronate acceptor + UDP-alpha-D-glucuronate = acceptor beta-D-glucuronoside + UDP + H(+)</text>
        <dbReference type="Rhea" id="RHEA:21032"/>
        <dbReference type="ChEBI" id="CHEBI:15378"/>
        <dbReference type="ChEBI" id="CHEBI:58052"/>
        <dbReference type="ChEBI" id="CHEBI:58223"/>
        <dbReference type="ChEBI" id="CHEBI:132367"/>
        <dbReference type="ChEBI" id="CHEBI:132368"/>
        <dbReference type="EC" id="2.4.1.17"/>
    </reaction>
</comment>
<dbReference type="GO" id="GO:0016020">
    <property type="term" value="C:membrane"/>
    <property type="evidence" value="ECO:0007669"/>
    <property type="project" value="UniProtKB-SubCell"/>
</dbReference>
<name>A0A0B1TK59_OESDE</name>
<evidence type="ECO:0000256" key="4">
    <source>
        <dbReference type="ARBA" id="ARBA00022679"/>
    </source>
</evidence>
<evidence type="ECO:0000256" key="6">
    <source>
        <dbReference type="ARBA" id="ARBA00022729"/>
    </source>
</evidence>
<keyword evidence="5" id="KW-0812">Transmembrane</keyword>
<evidence type="ECO:0000256" key="2">
    <source>
        <dbReference type="ARBA" id="ARBA00009995"/>
    </source>
</evidence>
<dbReference type="EC" id="2.4.1.17" evidence="11"/>
<evidence type="ECO:0000256" key="3">
    <source>
        <dbReference type="ARBA" id="ARBA00022676"/>
    </source>
</evidence>
<keyword evidence="6" id="KW-0732">Signal</keyword>
<dbReference type="PROSITE" id="PS00375">
    <property type="entry name" value="UDPGT"/>
    <property type="match status" value="1"/>
</dbReference>
<evidence type="ECO:0000256" key="7">
    <source>
        <dbReference type="ARBA" id="ARBA00022989"/>
    </source>
</evidence>
<gene>
    <name evidence="12" type="ORF">OESDEN_03547</name>
</gene>
<dbReference type="Gene3D" id="3.40.50.2000">
    <property type="entry name" value="Glycogen Phosphorylase B"/>
    <property type="match status" value="1"/>
</dbReference>
<keyword evidence="4 10" id="KW-0808">Transferase</keyword>
<organism evidence="12 13">
    <name type="scientific">Oesophagostomum dentatum</name>
    <name type="common">Nodular worm</name>
    <dbReference type="NCBI Taxonomy" id="61180"/>
    <lineage>
        <taxon>Eukaryota</taxon>
        <taxon>Metazoa</taxon>
        <taxon>Ecdysozoa</taxon>
        <taxon>Nematoda</taxon>
        <taxon>Chromadorea</taxon>
        <taxon>Rhabditida</taxon>
        <taxon>Rhabditina</taxon>
        <taxon>Rhabditomorpha</taxon>
        <taxon>Strongyloidea</taxon>
        <taxon>Strongylidae</taxon>
        <taxon>Oesophagostomum</taxon>
    </lineage>
</organism>
<evidence type="ECO:0000256" key="5">
    <source>
        <dbReference type="ARBA" id="ARBA00022692"/>
    </source>
</evidence>
<reference evidence="12 13" key="1">
    <citation type="submission" date="2014-03" db="EMBL/GenBank/DDBJ databases">
        <title>Draft genome of the hookworm Oesophagostomum dentatum.</title>
        <authorList>
            <person name="Mitreva M."/>
        </authorList>
    </citation>
    <scope>NUCLEOTIDE SEQUENCE [LARGE SCALE GENOMIC DNA]</scope>
    <source>
        <strain evidence="12 13">OD-Hann</strain>
    </source>
</reference>
<evidence type="ECO:0000313" key="12">
    <source>
        <dbReference type="EMBL" id="KHJ96491.1"/>
    </source>
</evidence>
<keyword evidence="13" id="KW-1185">Reference proteome</keyword>
<sequence>MDRDQPDKTGVKLTKNIIEVPADPRVEELLETKAEIFGKAWVMKPNIYSTIQACLKENLHLLNISRKAHFFRFPKTQRKLLRINARVISNSSLLKQLQEKRFDVGIAEPMSICGFGIFKLLNIPATIASISTVHMDLISDIIGEPTLPSHVPGGMTTVGDRMNILERAQNAIAGFLGKTFFQKLLDSEIQVFEEHFGAKFVSSREWDAILNERNTTVLVSFGSIAKAIYMPDQYRSSLLGVFESMPNTTFIMKYEEENSKLASHLPNVHLSRWFPQNALLADPRLTAFITHGGLGSTTELAYQGKPAILIPILGDQPRNALMLTRHGGCIVLTKYDLETPARLREALQRILSDTRYILY</sequence>
<evidence type="ECO:0000313" key="13">
    <source>
        <dbReference type="Proteomes" id="UP000053660"/>
    </source>
</evidence>
<dbReference type="GO" id="GO:0015020">
    <property type="term" value="F:glucuronosyltransferase activity"/>
    <property type="evidence" value="ECO:0007669"/>
    <property type="project" value="UniProtKB-EC"/>
</dbReference>
<dbReference type="InterPro" id="IPR002213">
    <property type="entry name" value="UDP_glucos_trans"/>
</dbReference>
<dbReference type="InterPro" id="IPR035595">
    <property type="entry name" value="UDP_glycos_trans_CS"/>
</dbReference>
<keyword evidence="3 10" id="KW-0328">Glycosyltransferase</keyword>
<evidence type="ECO:0000256" key="9">
    <source>
        <dbReference type="ARBA" id="ARBA00047475"/>
    </source>
</evidence>
<dbReference type="Proteomes" id="UP000053660">
    <property type="component" value="Unassembled WGS sequence"/>
</dbReference>
<dbReference type="InterPro" id="IPR050271">
    <property type="entry name" value="UDP-glycosyltransferase"/>
</dbReference>
<accession>A0A0B1TK59</accession>
<dbReference type="CDD" id="cd03784">
    <property type="entry name" value="GT1_Gtf-like"/>
    <property type="match status" value="1"/>
</dbReference>
<keyword evidence="7" id="KW-1133">Transmembrane helix</keyword>